<organism evidence="1 2">
    <name type="scientific">Gymnopilus junonius</name>
    <name type="common">Spectacular rustgill mushroom</name>
    <name type="synonym">Gymnopilus spectabilis subsp. junonius</name>
    <dbReference type="NCBI Taxonomy" id="109634"/>
    <lineage>
        <taxon>Eukaryota</taxon>
        <taxon>Fungi</taxon>
        <taxon>Dikarya</taxon>
        <taxon>Basidiomycota</taxon>
        <taxon>Agaricomycotina</taxon>
        <taxon>Agaricomycetes</taxon>
        <taxon>Agaricomycetidae</taxon>
        <taxon>Agaricales</taxon>
        <taxon>Agaricineae</taxon>
        <taxon>Hymenogastraceae</taxon>
        <taxon>Gymnopilus</taxon>
    </lineage>
</organism>
<dbReference type="SUPFAM" id="SSF50494">
    <property type="entry name" value="Trypsin-like serine proteases"/>
    <property type="match status" value="1"/>
</dbReference>
<name>A0A9P5TQD3_GYMJU</name>
<gene>
    <name evidence="1" type="ORF">CPB84DRAFT_1771811</name>
</gene>
<sequence>MWTTIDVVRFVEVESASVPWSPGPPVLWIGVKPGSLSRQDAQVAVIGCEELLKKFELTDVEIAFRESLFTRLAPPKLLKYVSSHNATAPVRGPLTPALGFPIAADATPSTEGTGTLYIRESSDSTKVFVLTARHVLLPRRQVPNKLYDRRLIKRSRDVLHLGRTAFQSVLDSIMREIKHHVFYVNHLTKQLEYLAKKEANASENDVIKIKQRRTETEHQLEKSKEAIEPLNEFHTEFTKYWSSERHRVLGHIAYAPPISAGTGTERFTEDWALIELDDEKIDWSEFKGNVIDLGTELSFIDFTQKITADFKVTNFFEYPLDRFLPIHGIVSADELRHPTTLDAEGQPHLFVIKSGSSTGITIGRANGIMSFDRHFAAAGDSGAPIVDPVGRLVGMLTGGCASDKRSYNIDITYATPYYWLEERIKKCFPDTCLYEPKA</sequence>
<dbReference type="InterPro" id="IPR043504">
    <property type="entry name" value="Peptidase_S1_PA_chymotrypsin"/>
</dbReference>
<comment type="caution">
    <text evidence="1">The sequence shown here is derived from an EMBL/GenBank/DDBJ whole genome shotgun (WGS) entry which is preliminary data.</text>
</comment>
<accession>A0A9P5TQD3</accession>
<protein>
    <recommendedName>
        <fullName evidence="3">Peptidase S1 domain-containing protein</fullName>
    </recommendedName>
</protein>
<dbReference type="Proteomes" id="UP000724874">
    <property type="component" value="Unassembled WGS sequence"/>
</dbReference>
<dbReference type="AlphaFoldDB" id="A0A9P5TQD3"/>
<dbReference type="OrthoDB" id="5424209at2759"/>
<reference evidence="1" key="1">
    <citation type="submission" date="2020-11" db="EMBL/GenBank/DDBJ databases">
        <authorList>
            <consortium name="DOE Joint Genome Institute"/>
            <person name="Ahrendt S."/>
            <person name="Riley R."/>
            <person name="Andreopoulos W."/>
            <person name="LaButti K."/>
            <person name="Pangilinan J."/>
            <person name="Ruiz-duenas F.J."/>
            <person name="Barrasa J.M."/>
            <person name="Sanchez-Garcia M."/>
            <person name="Camarero S."/>
            <person name="Miyauchi S."/>
            <person name="Serrano A."/>
            <person name="Linde D."/>
            <person name="Babiker R."/>
            <person name="Drula E."/>
            <person name="Ayuso-Fernandez I."/>
            <person name="Pacheco R."/>
            <person name="Padilla G."/>
            <person name="Ferreira P."/>
            <person name="Barriuso J."/>
            <person name="Kellner H."/>
            <person name="Castanera R."/>
            <person name="Alfaro M."/>
            <person name="Ramirez L."/>
            <person name="Pisabarro A.G."/>
            <person name="Kuo A."/>
            <person name="Tritt A."/>
            <person name="Lipzen A."/>
            <person name="He G."/>
            <person name="Yan M."/>
            <person name="Ng V."/>
            <person name="Cullen D."/>
            <person name="Martin F."/>
            <person name="Rosso M.-N."/>
            <person name="Henrissat B."/>
            <person name="Hibbett D."/>
            <person name="Martinez A.T."/>
            <person name="Grigoriev I.V."/>
        </authorList>
    </citation>
    <scope>NUCLEOTIDE SEQUENCE</scope>
    <source>
        <strain evidence="1">AH 44721</strain>
    </source>
</reference>
<evidence type="ECO:0000313" key="1">
    <source>
        <dbReference type="EMBL" id="KAF8905189.1"/>
    </source>
</evidence>
<evidence type="ECO:0008006" key="3">
    <source>
        <dbReference type="Google" id="ProtNLM"/>
    </source>
</evidence>
<dbReference type="InterPro" id="IPR009003">
    <property type="entry name" value="Peptidase_S1_PA"/>
</dbReference>
<evidence type="ECO:0000313" key="2">
    <source>
        <dbReference type="Proteomes" id="UP000724874"/>
    </source>
</evidence>
<keyword evidence="2" id="KW-1185">Reference proteome</keyword>
<proteinExistence type="predicted"/>
<dbReference type="Gene3D" id="2.40.10.10">
    <property type="entry name" value="Trypsin-like serine proteases"/>
    <property type="match status" value="1"/>
</dbReference>
<dbReference type="EMBL" id="JADNYJ010000023">
    <property type="protein sequence ID" value="KAF8905189.1"/>
    <property type="molecule type" value="Genomic_DNA"/>
</dbReference>